<dbReference type="RefSeq" id="WP_195000168.1">
    <property type="nucleotide sequence ID" value="NZ_JADLQN010000001.1"/>
</dbReference>
<keyword evidence="1" id="KW-0732">Signal</keyword>
<name>A0ABS0D421_9NOCA</name>
<evidence type="ECO:0000313" key="2">
    <source>
        <dbReference type="EMBL" id="MBF6353229.1"/>
    </source>
</evidence>
<dbReference type="Proteomes" id="UP000707731">
    <property type="component" value="Unassembled WGS sequence"/>
</dbReference>
<protein>
    <recommendedName>
        <fullName evidence="4">Secreted protein</fullName>
    </recommendedName>
</protein>
<evidence type="ECO:0000256" key="1">
    <source>
        <dbReference type="SAM" id="SignalP"/>
    </source>
</evidence>
<comment type="caution">
    <text evidence="2">The sequence shown here is derived from an EMBL/GenBank/DDBJ whole genome shotgun (WGS) entry which is preliminary data.</text>
</comment>
<feature type="chain" id="PRO_5045559590" description="Secreted protein" evidence="1">
    <location>
        <begin position="37"/>
        <end position="163"/>
    </location>
</feature>
<reference evidence="2 3" key="1">
    <citation type="submission" date="2020-10" db="EMBL/GenBank/DDBJ databases">
        <title>Identification of Nocardia species via Next-generation sequencing and recognition of intraspecies genetic diversity.</title>
        <authorList>
            <person name="Li P."/>
            <person name="Li P."/>
            <person name="Lu B."/>
        </authorList>
    </citation>
    <scope>NUCLEOTIDE SEQUENCE [LARGE SCALE GENOMIC DNA]</scope>
    <source>
        <strain evidence="2 3">BJ06-0143</strain>
    </source>
</reference>
<dbReference type="EMBL" id="JADLQN010000001">
    <property type="protein sequence ID" value="MBF6353229.1"/>
    <property type="molecule type" value="Genomic_DNA"/>
</dbReference>
<evidence type="ECO:0000313" key="3">
    <source>
        <dbReference type="Proteomes" id="UP000707731"/>
    </source>
</evidence>
<evidence type="ECO:0008006" key="4">
    <source>
        <dbReference type="Google" id="ProtNLM"/>
    </source>
</evidence>
<accession>A0ABS0D421</accession>
<gene>
    <name evidence="2" type="ORF">IU449_01460</name>
</gene>
<proteinExistence type="predicted"/>
<sequence length="163" mass="17096">MYADRQVMDATHLRTMSTAAAAAAALMIGASAPASASEYLPVELPLVTTAAHGLGCVGDVWAVGNVYPSGPHGQVDLQLKGWLKVFGVPAPWCSVTATVHWRNLDTGATGAASDFLGDGNGFPFWWVAPQIGNLRVNTGPGRVEFTLTTDLPHAPSVTTFTVY</sequence>
<feature type="signal peptide" evidence="1">
    <location>
        <begin position="1"/>
        <end position="36"/>
    </location>
</feature>
<organism evidence="2 3">
    <name type="scientific">Nocardia higoensis</name>
    <dbReference type="NCBI Taxonomy" id="228599"/>
    <lineage>
        <taxon>Bacteria</taxon>
        <taxon>Bacillati</taxon>
        <taxon>Actinomycetota</taxon>
        <taxon>Actinomycetes</taxon>
        <taxon>Mycobacteriales</taxon>
        <taxon>Nocardiaceae</taxon>
        <taxon>Nocardia</taxon>
    </lineage>
</organism>
<keyword evidence="3" id="KW-1185">Reference proteome</keyword>